<reference evidence="1 2" key="1">
    <citation type="submission" date="2021-06" db="EMBL/GenBank/DDBJ databases">
        <title>Caerostris extrusa draft genome.</title>
        <authorList>
            <person name="Kono N."/>
            <person name="Arakawa K."/>
        </authorList>
    </citation>
    <scope>NUCLEOTIDE SEQUENCE [LARGE SCALE GENOMIC DNA]</scope>
</reference>
<protein>
    <submittedName>
        <fullName evidence="1">Uncharacterized protein</fullName>
    </submittedName>
</protein>
<comment type="caution">
    <text evidence="1">The sequence shown here is derived from an EMBL/GenBank/DDBJ whole genome shotgun (WGS) entry which is preliminary data.</text>
</comment>
<keyword evidence="2" id="KW-1185">Reference proteome</keyword>
<evidence type="ECO:0000313" key="2">
    <source>
        <dbReference type="Proteomes" id="UP001054945"/>
    </source>
</evidence>
<sequence>MNENSLKCTLKCLVLYKKNTEAQKGVQYSGTPGATTIFSGTHKAFLAFCDDYVINEHSVKCTLKCLVLYKNDTEAQKDVQHSGTPGTNGIFWYKESLF</sequence>
<name>A0AAV4Y3J3_CAEEX</name>
<gene>
    <name evidence="1" type="ORF">CEXT_292911</name>
</gene>
<dbReference type="Proteomes" id="UP001054945">
    <property type="component" value="Unassembled WGS sequence"/>
</dbReference>
<dbReference type="EMBL" id="BPLR01018580">
    <property type="protein sequence ID" value="GIZ00714.1"/>
    <property type="molecule type" value="Genomic_DNA"/>
</dbReference>
<accession>A0AAV4Y3J3</accession>
<proteinExistence type="predicted"/>
<organism evidence="1 2">
    <name type="scientific">Caerostris extrusa</name>
    <name type="common">Bark spider</name>
    <name type="synonym">Caerostris bankana</name>
    <dbReference type="NCBI Taxonomy" id="172846"/>
    <lineage>
        <taxon>Eukaryota</taxon>
        <taxon>Metazoa</taxon>
        <taxon>Ecdysozoa</taxon>
        <taxon>Arthropoda</taxon>
        <taxon>Chelicerata</taxon>
        <taxon>Arachnida</taxon>
        <taxon>Araneae</taxon>
        <taxon>Araneomorphae</taxon>
        <taxon>Entelegynae</taxon>
        <taxon>Araneoidea</taxon>
        <taxon>Araneidae</taxon>
        <taxon>Caerostris</taxon>
    </lineage>
</organism>
<dbReference type="AlphaFoldDB" id="A0AAV4Y3J3"/>
<evidence type="ECO:0000313" key="1">
    <source>
        <dbReference type="EMBL" id="GIZ00714.1"/>
    </source>
</evidence>